<dbReference type="Proteomes" id="UP000677228">
    <property type="component" value="Unassembled WGS sequence"/>
</dbReference>
<feature type="compositionally biased region" description="Polar residues" evidence="1">
    <location>
        <begin position="76"/>
        <end position="101"/>
    </location>
</feature>
<dbReference type="Gene3D" id="1.10.1170.10">
    <property type="entry name" value="Inhibitor Of Apoptosis Protein (2mihbC-IAP-1), Chain A"/>
    <property type="match status" value="3"/>
</dbReference>
<dbReference type="PROSITE" id="PS50143">
    <property type="entry name" value="BIR_REPEAT_2"/>
    <property type="match status" value="2"/>
</dbReference>
<dbReference type="GO" id="GO:0061630">
    <property type="term" value="F:ubiquitin protein ligase activity"/>
    <property type="evidence" value="ECO:0007669"/>
    <property type="project" value="TreeGrafter"/>
</dbReference>
<evidence type="ECO:0000313" key="4">
    <source>
        <dbReference type="Proteomes" id="UP000682733"/>
    </source>
</evidence>
<reference evidence="3" key="1">
    <citation type="submission" date="2021-02" db="EMBL/GenBank/DDBJ databases">
        <authorList>
            <person name="Nowell W R."/>
        </authorList>
    </citation>
    <scope>NUCLEOTIDE SEQUENCE</scope>
</reference>
<dbReference type="EMBL" id="CAJNOK010002507">
    <property type="protein sequence ID" value="CAF0863008.1"/>
    <property type="molecule type" value="Genomic_DNA"/>
</dbReference>
<dbReference type="EMBL" id="CAJOBA010002507">
    <property type="protein sequence ID" value="CAF3647782.1"/>
    <property type="molecule type" value="Genomic_DNA"/>
</dbReference>
<feature type="compositionally biased region" description="Polar residues" evidence="1">
    <location>
        <begin position="513"/>
        <end position="522"/>
    </location>
</feature>
<name>A0A8S2HJ62_9BILA</name>
<dbReference type="GO" id="GO:0043027">
    <property type="term" value="F:cysteine-type endopeptidase inhibitor activity involved in apoptotic process"/>
    <property type="evidence" value="ECO:0007669"/>
    <property type="project" value="TreeGrafter"/>
</dbReference>
<dbReference type="GO" id="GO:0005737">
    <property type="term" value="C:cytoplasm"/>
    <property type="evidence" value="ECO:0007669"/>
    <property type="project" value="TreeGrafter"/>
</dbReference>
<dbReference type="SMART" id="SM00238">
    <property type="entry name" value="BIR"/>
    <property type="match status" value="2"/>
</dbReference>
<dbReference type="Proteomes" id="UP000682733">
    <property type="component" value="Unassembled WGS sequence"/>
</dbReference>
<dbReference type="AlphaFoldDB" id="A0A8S2HJ62"/>
<dbReference type="SUPFAM" id="SSF57924">
    <property type="entry name" value="Inhibitor of apoptosis (IAP) repeat"/>
    <property type="match status" value="3"/>
</dbReference>
<evidence type="ECO:0000256" key="1">
    <source>
        <dbReference type="SAM" id="MobiDB-lite"/>
    </source>
</evidence>
<gene>
    <name evidence="2" type="ORF">OVA965_LOCUS7731</name>
    <name evidence="3" type="ORF">TMI583_LOCUS7726</name>
</gene>
<evidence type="ECO:0000313" key="3">
    <source>
        <dbReference type="EMBL" id="CAF3647782.1"/>
    </source>
</evidence>
<evidence type="ECO:0000313" key="2">
    <source>
        <dbReference type="EMBL" id="CAF0863008.1"/>
    </source>
</evidence>
<sequence>MRNSSSISRIHRNAVISSAGLTYIEDTDRVRCDQCKIEISNLTSDMNLFDEHARQSPTSPLVHKVTGKQQQHEIVESSSPSSTEMNPQKLQKTETSTCVGDTNQKQEIEGEQKQCSKFSRDLFETEATRQGRERTFSHWLHNLHSKRQMIEAGFFSCNVGDRVICIYCNIICQQWTSDTDDPSEIHKTLSPNCSYVKLMVSKNASTNNIHILNEVRQQTSSLSTTVNSIHANNSSKIRSHEIVLTAAFNVTYAEMPKRYASFTSWPQEPLPSVDDLVKAGFFYSGTKTIVTCFYCNGSLQNWGQKDNPMIEHARWFPHCAYARQLCGDELYRRIQESKRVALERTEANQTNTFFLSNISEKSNNTTSANRDATDSQQLLITDEAALSRLVAARLDLPISQDLLSKNFKLSIIKRCYEDQLRLKNNDFVSDCDLFLACTILQKQIQYIDGKKENIIIPSVYMEKMRKLIEKEAKEGSEMDSLTNELGTLNSPASSIKTNTVRNIEKEKKDKQKLQSSIGNQHASHVAIPLKPVPFVGGKLKRSSKSSFK</sequence>
<dbReference type="CDD" id="cd00022">
    <property type="entry name" value="BIR"/>
    <property type="match status" value="2"/>
</dbReference>
<feature type="region of interest" description="Disordered" evidence="1">
    <location>
        <begin position="502"/>
        <end position="524"/>
    </location>
</feature>
<accession>A0A8S2HJ62</accession>
<dbReference type="GO" id="GO:0051726">
    <property type="term" value="P:regulation of cell cycle"/>
    <property type="evidence" value="ECO:0007669"/>
    <property type="project" value="TreeGrafter"/>
</dbReference>
<dbReference type="PANTHER" id="PTHR10044:SF139">
    <property type="entry name" value="DEATH-ASSOCIATED INHIBITOR OF APOPTOSIS 2"/>
    <property type="match status" value="1"/>
</dbReference>
<feature type="compositionally biased region" description="Basic and acidic residues" evidence="1">
    <location>
        <begin position="502"/>
        <end position="512"/>
    </location>
</feature>
<dbReference type="Pfam" id="PF00653">
    <property type="entry name" value="BIR"/>
    <property type="match status" value="3"/>
</dbReference>
<proteinExistence type="predicted"/>
<dbReference type="GO" id="GO:0031398">
    <property type="term" value="P:positive regulation of protein ubiquitination"/>
    <property type="evidence" value="ECO:0007669"/>
    <property type="project" value="TreeGrafter"/>
</dbReference>
<comment type="caution">
    <text evidence="3">The sequence shown here is derived from an EMBL/GenBank/DDBJ whole genome shotgun (WGS) entry which is preliminary data.</text>
</comment>
<dbReference type="GO" id="GO:0043066">
    <property type="term" value="P:negative regulation of apoptotic process"/>
    <property type="evidence" value="ECO:0007669"/>
    <property type="project" value="TreeGrafter"/>
</dbReference>
<dbReference type="InterPro" id="IPR050784">
    <property type="entry name" value="IAP"/>
</dbReference>
<dbReference type="PANTHER" id="PTHR10044">
    <property type="entry name" value="INHIBITOR OF APOPTOSIS"/>
    <property type="match status" value="1"/>
</dbReference>
<dbReference type="GO" id="GO:0005634">
    <property type="term" value="C:nucleus"/>
    <property type="evidence" value="ECO:0007669"/>
    <property type="project" value="TreeGrafter"/>
</dbReference>
<evidence type="ECO:0008006" key="5">
    <source>
        <dbReference type="Google" id="ProtNLM"/>
    </source>
</evidence>
<dbReference type="InterPro" id="IPR001370">
    <property type="entry name" value="BIR_rpt"/>
</dbReference>
<organism evidence="3 4">
    <name type="scientific">Didymodactylos carnosus</name>
    <dbReference type="NCBI Taxonomy" id="1234261"/>
    <lineage>
        <taxon>Eukaryota</taxon>
        <taxon>Metazoa</taxon>
        <taxon>Spiralia</taxon>
        <taxon>Gnathifera</taxon>
        <taxon>Rotifera</taxon>
        <taxon>Eurotatoria</taxon>
        <taxon>Bdelloidea</taxon>
        <taxon>Philodinida</taxon>
        <taxon>Philodinidae</taxon>
        <taxon>Didymodactylos</taxon>
    </lineage>
</organism>
<protein>
    <recommendedName>
        <fullName evidence="5">Inhibitor of apoptosis 2</fullName>
    </recommendedName>
</protein>
<feature type="region of interest" description="Disordered" evidence="1">
    <location>
        <begin position="73"/>
        <end position="101"/>
    </location>
</feature>